<keyword evidence="1" id="KW-0802">TPR repeat</keyword>
<reference evidence="4 5" key="1">
    <citation type="submission" date="2018-08" db="EMBL/GenBank/DDBJ databases">
        <title>Pallidiluteibacterium maritimus gen. nov., sp. nov., isolated from coastal sediment.</title>
        <authorList>
            <person name="Zhou L.Y."/>
        </authorList>
    </citation>
    <scope>NUCLEOTIDE SEQUENCE [LARGE SCALE GENOMIC DNA]</scope>
    <source>
        <strain evidence="4 5">XSD2</strain>
    </source>
</reference>
<feature type="domain" description="CHAT" evidence="3">
    <location>
        <begin position="621"/>
        <end position="916"/>
    </location>
</feature>
<feature type="transmembrane region" description="Helical" evidence="2">
    <location>
        <begin position="926"/>
        <end position="945"/>
    </location>
</feature>
<sequence length="957" mass="110098">MGKICIFYPLVFLILLSNILFGQTNSNDHYNMRVRQLYSAGINLNNEKRSIEALDSFKLALSYRKKSYGEESYFLGSIYVSIGITYKLLGRNELALRNYKLAEQSYLLRNDSNLISLGRLYRNIGNVYRAKLDYTNALNYFNRSLTIFSNQDNIDYIDICDANYAIAEINYLQNNFNKALSILKTFYSKGDIVNRIYYSELIAILYQELKDIINADKYYQINIDLVRNEYGDQSIQLANSYLNYAEFLSNVYKFNSGMEALEKAFLIIAKEQPSKGKDLADYYTYKGDLIARKPVASQNIFTFKQQKKQNLNEAISLYTNGLDALYKPNEKMEIGKLTVDNCLSFLNCLGLLKAVADSYLELADLEKEERTATYARALDNALNYYNVIGKLVQRARMEISSDESKLQLATLESSTFSKTIETAYLAYDYSQDEQYLDLAFQSAEQMKSSAVFDKISNDLAQENSLIPDTLLELESKLNSTISTFNEKLFEEQSKDSADSELIAEYNDKIFEASKNRDELNHLLEEEYPDYYNLKYSVSMLSVTDVQNKLKKNEAIIEYAINQTDTTSELFTFLITKDHKFFTSQKISSEMQRSFEYMFHFMTTPNFLFTHNEDSKQYCQAANDMYTLLLQPFQYALKNMNLIIIPDGKLNYIAFDGLLKSLPDTSQVIDFSKLDYLIRDFNINYANSANIYFKNSHSKRQLKNHTLAFAPLYASEKFELSNASYTLMPLPGVQKEVDAISKTVKTDVYRGSEATEENFRKFSQEYDILHLAMHAYINDSLPAFSRLAFSPMPETPNEPLDKDGWLNTADIYNLNLRNAKLTVLSACNTGVGKMQKGEGLMSLSRGFLYAGCPSIVVSLWEVEDQAGTEIMTSFYKNLKKGKTKDEALRLAKIEYLDHSNSRLAHPHYWMSFKSIGDNSPLYTSYDIYFFGILILLILIFSIDQILRIKKARQKRQAL</sequence>
<feature type="repeat" description="TPR" evidence="1">
    <location>
        <begin position="118"/>
        <end position="151"/>
    </location>
</feature>
<dbReference type="AlphaFoldDB" id="A0A399SXN9"/>
<dbReference type="InterPro" id="IPR011990">
    <property type="entry name" value="TPR-like_helical_dom_sf"/>
</dbReference>
<evidence type="ECO:0000313" key="4">
    <source>
        <dbReference type="EMBL" id="RIJ47005.1"/>
    </source>
</evidence>
<dbReference type="InterPro" id="IPR019734">
    <property type="entry name" value="TPR_rpt"/>
</dbReference>
<dbReference type="PANTHER" id="PTHR10098">
    <property type="entry name" value="RAPSYN-RELATED"/>
    <property type="match status" value="1"/>
</dbReference>
<dbReference type="SUPFAM" id="SSF48452">
    <property type="entry name" value="TPR-like"/>
    <property type="match status" value="1"/>
</dbReference>
<dbReference type="InterPro" id="IPR024983">
    <property type="entry name" value="CHAT_dom"/>
</dbReference>
<keyword evidence="2" id="KW-0812">Transmembrane</keyword>
<protein>
    <submittedName>
        <fullName evidence="4">CHAT domain-containing protein</fullName>
    </submittedName>
</protein>
<dbReference type="Pfam" id="PF13424">
    <property type="entry name" value="TPR_12"/>
    <property type="match status" value="1"/>
</dbReference>
<dbReference type="Gene3D" id="1.25.40.10">
    <property type="entry name" value="Tetratricopeptide repeat domain"/>
    <property type="match status" value="2"/>
</dbReference>
<dbReference type="EMBL" id="QWGR01000010">
    <property type="protein sequence ID" value="RIJ47005.1"/>
    <property type="molecule type" value="Genomic_DNA"/>
</dbReference>
<dbReference type="Proteomes" id="UP000265926">
    <property type="component" value="Unassembled WGS sequence"/>
</dbReference>
<evidence type="ECO:0000313" key="5">
    <source>
        <dbReference type="Proteomes" id="UP000265926"/>
    </source>
</evidence>
<dbReference type="PROSITE" id="PS50005">
    <property type="entry name" value="TPR"/>
    <property type="match status" value="1"/>
</dbReference>
<comment type="caution">
    <text evidence="4">The sequence shown here is derived from an EMBL/GenBank/DDBJ whole genome shotgun (WGS) entry which is preliminary data.</text>
</comment>
<keyword evidence="5" id="KW-1185">Reference proteome</keyword>
<name>A0A399SXN9_9BACT</name>
<keyword evidence="2" id="KW-1133">Transmembrane helix</keyword>
<dbReference type="SMART" id="SM00028">
    <property type="entry name" value="TPR"/>
    <property type="match status" value="3"/>
</dbReference>
<evidence type="ECO:0000256" key="2">
    <source>
        <dbReference type="SAM" id="Phobius"/>
    </source>
</evidence>
<keyword evidence="2" id="KW-0472">Membrane</keyword>
<proteinExistence type="predicted"/>
<dbReference type="Pfam" id="PF12770">
    <property type="entry name" value="CHAT"/>
    <property type="match status" value="1"/>
</dbReference>
<gene>
    <name evidence="4" type="ORF">D1614_16350</name>
</gene>
<accession>A0A399SXN9</accession>
<dbReference type="OrthoDB" id="9771112at2"/>
<evidence type="ECO:0000259" key="3">
    <source>
        <dbReference type="Pfam" id="PF12770"/>
    </source>
</evidence>
<evidence type="ECO:0000256" key="1">
    <source>
        <dbReference type="PROSITE-ProRule" id="PRU00339"/>
    </source>
</evidence>
<organism evidence="4 5">
    <name type="scientific">Maribellus luteus</name>
    <dbReference type="NCBI Taxonomy" id="2305463"/>
    <lineage>
        <taxon>Bacteria</taxon>
        <taxon>Pseudomonadati</taxon>
        <taxon>Bacteroidota</taxon>
        <taxon>Bacteroidia</taxon>
        <taxon>Marinilabiliales</taxon>
        <taxon>Prolixibacteraceae</taxon>
        <taxon>Maribellus</taxon>
    </lineage>
</organism>